<dbReference type="Proteomes" id="UP000079169">
    <property type="component" value="Unplaced"/>
</dbReference>
<dbReference type="RefSeq" id="XP_008473853.1">
    <property type="nucleotide sequence ID" value="XM_008475631.3"/>
</dbReference>
<evidence type="ECO:0000313" key="3">
    <source>
        <dbReference type="Proteomes" id="UP000079169"/>
    </source>
</evidence>
<dbReference type="Gene3D" id="2.30.30.140">
    <property type="match status" value="1"/>
</dbReference>
<feature type="region of interest" description="Disordered" evidence="1">
    <location>
        <begin position="138"/>
        <end position="193"/>
    </location>
</feature>
<dbReference type="AlphaFoldDB" id="A0A1S3D3W7"/>
<dbReference type="SMART" id="SM00293">
    <property type="entry name" value="PWWP"/>
    <property type="match status" value="1"/>
</dbReference>
<feature type="compositionally biased region" description="Polar residues" evidence="1">
    <location>
        <begin position="242"/>
        <end position="255"/>
    </location>
</feature>
<dbReference type="PaxDb" id="121845-A0A1S3D3W7"/>
<dbReference type="RefSeq" id="XP_026680656.1">
    <property type="nucleotide sequence ID" value="XM_026824855.1"/>
</dbReference>
<evidence type="ECO:0000313" key="4">
    <source>
        <dbReference type="RefSeq" id="XP_008473853.1"/>
    </source>
</evidence>
<feature type="compositionally biased region" description="Low complexity" evidence="1">
    <location>
        <begin position="223"/>
        <end position="241"/>
    </location>
</feature>
<dbReference type="PROSITE" id="PS50812">
    <property type="entry name" value="PWWP"/>
    <property type="match status" value="1"/>
</dbReference>
<feature type="compositionally biased region" description="Basic residues" evidence="1">
    <location>
        <begin position="371"/>
        <end position="385"/>
    </location>
</feature>
<keyword evidence="3" id="KW-1185">Reference proteome</keyword>
<dbReference type="OMA" id="WDESVFE"/>
<gene>
    <name evidence="4 5" type="primary">LOC103510927</name>
</gene>
<dbReference type="GeneID" id="103510927"/>
<feature type="domain" description="PWWP" evidence="2">
    <location>
        <begin position="489"/>
        <end position="547"/>
    </location>
</feature>
<feature type="region of interest" description="Disordered" evidence="1">
    <location>
        <begin position="566"/>
        <end position="589"/>
    </location>
</feature>
<dbReference type="GO" id="GO:0005634">
    <property type="term" value="C:nucleus"/>
    <property type="evidence" value="ECO:0007669"/>
    <property type="project" value="TreeGrafter"/>
</dbReference>
<dbReference type="GO" id="GO:0010369">
    <property type="term" value="C:chromocenter"/>
    <property type="evidence" value="ECO:0007669"/>
    <property type="project" value="TreeGrafter"/>
</dbReference>
<evidence type="ECO:0000313" key="5">
    <source>
        <dbReference type="RefSeq" id="XP_026680656.1"/>
    </source>
</evidence>
<feature type="region of interest" description="Disordered" evidence="1">
    <location>
        <begin position="358"/>
        <end position="471"/>
    </location>
</feature>
<feature type="compositionally biased region" description="Basic and acidic residues" evidence="1">
    <location>
        <begin position="579"/>
        <end position="589"/>
    </location>
</feature>
<feature type="compositionally biased region" description="Basic and acidic residues" evidence="1">
    <location>
        <begin position="426"/>
        <end position="437"/>
    </location>
</feature>
<dbReference type="InterPro" id="IPR000313">
    <property type="entry name" value="PWWP_dom"/>
</dbReference>
<feature type="compositionally biased region" description="Basic residues" evidence="1">
    <location>
        <begin position="398"/>
        <end position="411"/>
    </location>
</feature>
<dbReference type="PANTHER" id="PTHR16112">
    <property type="entry name" value="METHYL-CPG BINDING PROTEIN, DROSOPHILA"/>
    <property type="match status" value="1"/>
</dbReference>
<dbReference type="PANTHER" id="PTHR16112:SF22">
    <property type="entry name" value="PWWP DOMAIN-CONTAINING 2B"/>
    <property type="match status" value="1"/>
</dbReference>
<dbReference type="GO" id="GO:0003682">
    <property type="term" value="F:chromatin binding"/>
    <property type="evidence" value="ECO:0007669"/>
    <property type="project" value="TreeGrafter"/>
</dbReference>
<feature type="compositionally biased region" description="Basic and acidic residues" evidence="1">
    <location>
        <begin position="140"/>
        <end position="156"/>
    </location>
</feature>
<feature type="region of interest" description="Disordered" evidence="1">
    <location>
        <begin position="218"/>
        <end position="255"/>
    </location>
</feature>
<proteinExistence type="predicted"/>
<dbReference type="Pfam" id="PF00855">
    <property type="entry name" value="PWWP"/>
    <property type="match status" value="1"/>
</dbReference>
<dbReference type="KEGG" id="dci:103510927"/>
<evidence type="ECO:0000259" key="2">
    <source>
        <dbReference type="PROSITE" id="PS50812"/>
    </source>
</evidence>
<name>A0A1S3D3W7_DIACI</name>
<reference evidence="4 5" key="1">
    <citation type="submission" date="2025-04" db="UniProtKB">
        <authorList>
            <consortium name="RefSeq"/>
        </authorList>
    </citation>
    <scope>IDENTIFICATION</scope>
</reference>
<feature type="compositionally biased region" description="Polar residues" evidence="1">
    <location>
        <begin position="171"/>
        <end position="184"/>
    </location>
</feature>
<dbReference type="STRING" id="121845.A0A1S3D3W7"/>
<accession>A0A1S3D3W7</accession>
<feature type="region of interest" description="Disordered" evidence="1">
    <location>
        <begin position="267"/>
        <end position="295"/>
    </location>
</feature>
<dbReference type="SUPFAM" id="SSF63748">
    <property type="entry name" value="Tudor/PWWP/MBT"/>
    <property type="match status" value="1"/>
</dbReference>
<protein>
    <submittedName>
        <fullName evidence="4 5">PWWP domain-containing protein 2A-like</fullName>
    </submittedName>
</protein>
<organism evidence="3 4">
    <name type="scientific">Diaphorina citri</name>
    <name type="common">Asian citrus psyllid</name>
    <dbReference type="NCBI Taxonomy" id="121845"/>
    <lineage>
        <taxon>Eukaryota</taxon>
        <taxon>Metazoa</taxon>
        <taxon>Ecdysozoa</taxon>
        <taxon>Arthropoda</taxon>
        <taxon>Hexapoda</taxon>
        <taxon>Insecta</taxon>
        <taxon>Pterygota</taxon>
        <taxon>Neoptera</taxon>
        <taxon>Paraneoptera</taxon>
        <taxon>Hemiptera</taxon>
        <taxon>Sternorrhyncha</taxon>
        <taxon>Psylloidea</taxon>
        <taxon>Psyllidae</taxon>
        <taxon>Diaphorininae</taxon>
        <taxon>Diaphorina</taxon>
    </lineage>
</organism>
<sequence length="589" mass="65631">MSKEDLAESIKSCHTMEIVKNSVILVTVEEVLDDIIVVSYSCSRGVFQGALMNSAKKILPCGITLPQNVMSPKTDLDEDKLFSVSQRFTYFQDKLFKSGQTLMKAKKSKISGRSNMTVRLRPRQVLCSKCKGICNENSENVDHSKKPETVVGERRLSLPGPGEKSPRPLFSENQQDNQPRTTMQPPIETKPPICNLVPAQVTRLRFCNVEKPDINPREYWLRPSTKSPSSPSFSSESAMNSTSVLPPSASPKTELSPSVYEMDVNEGEAAGDSEASIPTEEAEPSSTHQDPGDTKALHDAKMVLRKKRSVGSMEDLWDESVFEERQKKALRTTPVIKISFGSQGEGTVLKIPSKVQMYNPSESEAEEKAARKALKKAKKEARRKLSMSPSLPAEETYRKHRRKEKHKKKHKADLPTWPKLSINLKRLNEKEYNTSKEDDVDAEEGGGGDSCSSSSASDEECPSPTPEQLGVALPEESPCVMSDGNNPSVGDIVWGKVHGFPWWPGKVLSISESSSNPESTSEALVSWFGSSTSSMMPRNQLCPFLDFFKLRFNKKKKSSYYKEAIRQATEATNKKEKRVRTSGEKERKL</sequence>
<evidence type="ECO:0000256" key="1">
    <source>
        <dbReference type="SAM" id="MobiDB-lite"/>
    </source>
</evidence>